<gene>
    <name evidence="6" type="ORF">UFOVP246_61</name>
    <name evidence="5" type="ORF">UFOVP59_54</name>
</gene>
<dbReference type="InterPro" id="IPR001471">
    <property type="entry name" value="AP2/ERF_dom"/>
</dbReference>
<dbReference type="GO" id="GO:0003700">
    <property type="term" value="F:DNA-binding transcription factor activity"/>
    <property type="evidence" value="ECO:0007669"/>
    <property type="project" value="InterPro"/>
</dbReference>
<dbReference type="EMBL" id="LR798291">
    <property type="protein sequence ID" value="CAB5220951.1"/>
    <property type="molecule type" value="Genomic_DNA"/>
</dbReference>
<organism evidence="6">
    <name type="scientific">uncultured Caudovirales phage</name>
    <dbReference type="NCBI Taxonomy" id="2100421"/>
    <lineage>
        <taxon>Viruses</taxon>
        <taxon>Duplodnaviria</taxon>
        <taxon>Heunggongvirae</taxon>
        <taxon>Uroviricota</taxon>
        <taxon>Caudoviricetes</taxon>
        <taxon>Peduoviridae</taxon>
        <taxon>Maltschvirus</taxon>
        <taxon>Maltschvirus maltsch</taxon>
    </lineage>
</organism>
<dbReference type="InterPro" id="IPR036955">
    <property type="entry name" value="AP2/ERF_dom_sf"/>
</dbReference>
<dbReference type="Gene3D" id="3.90.75.20">
    <property type="match status" value="1"/>
</dbReference>
<dbReference type="Gene3D" id="3.30.730.10">
    <property type="entry name" value="AP2/ERF domain"/>
    <property type="match status" value="1"/>
</dbReference>
<evidence type="ECO:0000256" key="2">
    <source>
        <dbReference type="ARBA" id="ARBA00023125"/>
    </source>
</evidence>
<dbReference type="GO" id="GO:0003677">
    <property type="term" value="F:DNA binding"/>
    <property type="evidence" value="ECO:0007669"/>
    <property type="project" value="UniProtKB-KW"/>
</dbReference>
<dbReference type="EMBL" id="LR796181">
    <property type="protein sequence ID" value="CAB4124867.1"/>
    <property type="molecule type" value="Genomic_DNA"/>
</dbReference>
<evidence type="ECO:0000256" key="1">
    <source>
        <dbReference type="ARBA" id="ARBA00023015"/>
    </source>
</evidence>
<sequence length="180" mass="20686">MEDCKIKLLVKERINYDPTTGKLTWKERDGEPWFNENKAGKQCGNIYTSKKDGYTHHRVILESSGERVHLGAARIAWLLMTGDWPKHTIDHKNRISIDHRWDNLSDVTQKVNNNNKGPYKSNRTGFCGVSNHNGKYWARFSHEGKTHLLGHFEDPVKAAKAYDKKAKEVLGDAARLNFPE</sequence>
<evidence type="ECO:0000313" key="6">
    <source>
        <dbReference type="EMBL" id="CAB5220951.1"/>
    </source>
</evidence>
<dbReference type="Pfam" id="PF13392">
    <property type="entry name" value="HNH_3"/>
    <property type="match status" value="1"/>
</dbReference>
<evidence type="ECO:0000259" key="4">
    <source>
        <dbReference type="PROSITE" id="PS51032"/>
    </source>
</evidence>
<reference evidence="6" key="1">
    <citation type="submission" date="2020-05" db="EMBL/GenBank/DDBJ databases">
        <authorList>
            <person name="Chiriac C."/>
            <person name="Salcher M."/>
            <person name="Ghai R."/>
            <person name="Kavagutti S V."/>
        </authorList>
    </citation>
    <scope>NUCLEOTIDE SEQUENCE</scope>
</reference>
<dbReference type="SUPFAM" id="SSF54060">
    <property type="entry name" value="His-Me finger endonucleases"/>
    <property type="match status" value="1"/>
</dbReference>
<dbReference type="PROSITE" id="PS51032">
    <property type="entry name" value="AP2_ERF"/>
    <property type="match status" value="1"/>
</dbReference>
<feature type="domain" description="AP2/ERF" evidence="4">
    <location>
        <begin position="114"/>
        <end position="179"/>
    </location>
</feature>
<evidence type="ECO:0000313" key="5">
    <source>
        <dbReference type="EMBL" id="CAB4124867.1"/>
    </source>
</evidence>
<proteinExistence type="predicted"/>
<protein>
    <submittedName>
        <fullName evidence="6">HNH nuclease</fullName>
    </submittedName>
</protein>
<evidence type="ECO:0000256" key="3">
    <source>
        <dbReference type="ARBA" id="ARBA00023163"/>
    </source>
</evidence>
<dbReference type="SUPFAM" id="SSF54171">
    <property type="entry name" value="DNA-binding domain"/>
    <property type="match status" value="1"/>
</dbReference>
<name>A0A6J7WSK4_9CAUD</name>
<dbReference type="InterPro" id="IPR044925">
    <property type="entry name" value="His-Me_finger_sf"/>
</dbReference>
<dbReference type="InterPro" id="IPR003615">
    <property type="entry name" value="HNH_nuc"/>
</dbReference>
<keyword evidence="2" id="KW-0238">DNA-binding</keyword>
<accession>A0A6J7WSK4</accession>
<keyword evidence="1" id="KW-0805">Transcription regulation</keyword>
<keyword evidence="3" id="KW-0804">Transcription</keyword>
<dbReference type="InterPro" id="IPR016177">
    <property type="entry name" value="DNA-bd_dom_sf"/>
</dbReference>